<proteinExistence type="predicted"/>
<organism evidence="1 2">
    <name type="scientific">Lactuca virosa</name>
    <dbReference type="NCBI Taxonomy" id="75947"/>
    <lineage>
        <taxon>Eukaryota</taxon>
        <taxon>Viridiplantae</taxon>
        <taxon>Streptophyta</taxon>
        <taxon>Embryophyta</taxon>
        <taxon>Tracheophyta</taxon>
        <taxon>Spermatophyta</taxon>
        <taxon>Magnoliopsida</taxon>
        <taxon>eudicotyledons</taxon>
        <taxon>Gunneridae</taxon>
        <taxon>Pentapetalae</taxon>
        <taxon>asterids</taxon>
        <taxon>campanulids</taxon>
        <taxon>Asterales</taxon>
        <taxon>Asteraceae</taxon>
        <taxon>Cichorioideae</taxon>
        <taxon>Cichorieae</taxon>
        <taxon>Lactucinae</taxon>
        <taxon>Lactuca</taxon>
    </lineage>
</organism>
<reference evidence="1 2" key="1">
    <citation type="submission" date="2022-01" db="EMBL/GenBank/DDBJ databases">
        <authorList>
            <person name="Xiong W."/>
            <person name="Schranz E."/>
        </authorList>
    </citation>
    <scope>NUCLEOTIDE SEQUENCE [LARGE SCALE GENOMIC DNA]</scope>
</reference>
<protein>
    <submittedName>
        <fullName evidence="1">Uncharacterized protein</fullName>
    </submittedName>
</protein>
<keyword evidence="2" id="KW-1185">Reference proteome</keyword>
<accession>A0AAU9M5K7</accession>
<dbReference type="Proteomes" id="UP001157418">
    <property type="component" value="Unassembled WGS sequence"/>
</dbReference>
<name>A0AAU9M5K7_9ASTR</name>
<gene>
    <name evidence="1" type="ORF">LVIROSA_LOCUS8820</name>
</gene>
<evidence type="ECO:0000313" key="1">
    <source>
        <dbReference type="EMBL" id="CAH1421415.1"/>
    </source>
</evidence>
<evidence type="ECO:0000313" key="2">
    <source>
        <dbReference type="Proteomes" id="UP001157418"/>
    </source>
</evidence>
<comment type="caution">
    <text evidence="1">The sequence shown here is derived from an EMBL/GenBank/DDBJ whole genome shotgun (WGS) entry which is preliminary data.</text>
</comment>
<dbReference type="AlphaFoldDB" id="A0AAU9M5K7"/>
<dbReference type="EMBL" id="CAKMRJ010001112">
    <property type="protein sequence ID" value="CAH1421415.1"/>
    <property type="molecule type" value="Genomic_DNA"/>
</dbReference>
<sequence length="243" mass="27307">MSQYLKTSPTVTCVVIVMQFVKLNIWDGIGQAQSYFDTTKQFINSDIIKFNELKKELKATNNGGMSEKSITSLPSSSSSYMDDFKGDFPLKAVCEITKPLKVMRFLLVGSIINIRQSSLAGDSLEVFPNQINVLKNCKFAFLVDITHYNVDNYNNIYTIVKLTKDVSILSELERKIELMAHESFTRSTVDKSTAASPINIANDLKRNLYDVYDVDCGGDLSSTKFKRKSIGEENPLLVPKVEK</sequence>